<keyword evidence="3" id="KW-1185">Reference proteome</keyword>
<proteinExistence type="predicted"/>
<sequence length="442" mass="51643">MIIYNGKEIVVNFLRGESKYFVVTFMCGGRTEFAENEFFMCQIQEKLKINLIGVSTKIGGWYLSNEMDVVIDLINSITRNKKVIVCGTSMGGYGSLKYSRRLNSYFTLACAPQWSLNPNDLKDIYNDKDKYKFGENILFKNENMKIKQEDLNENVVILYDPYDKYDSYHAQKILSQGNIREIYTYYSGHGVMDSISGSETMKNILNCASNNDYYGLRWIISNARRHHINNIFERVSNNIEKKPKLSLKMITSRSFSSVRNNKKFFYNQSLVGRLLYKAYFYNLKQDAEKLLIKSINAYGVDKEKIKKKDFILISSCGKIITYDIKNKSLTAEEDIFFPKNYPVFCSHQYNFVPYIRLFRRKMFLFESDGYIHMERNIDGIYNKDYLKSFFSNQIDSCGSSTFFLNFKVKSGFMTVNRPYGEILYGAQNAQLWESFVLVPSLF</sequence>
<dbReference type="Proteomes" id="UP000321104">
    <property type="component" value="Unassembled WGS sequence"/>
</dbReference>
<evidence type="ECO:0000313" key="2">
    <source>
        <dbReference type="EMBL" id="GEN04931.1"/>
    </source>
</evidence>
<name>A0A6N3T6H5_9PROT</name>
<dbReference type="InterPro" id="IPR029058">
    <property type="entry name" value="AB_hydrolase_fold"/>
</dbReference>
<evidence type="ECO:0000313" key="3">
    <source>
        <dbReference type="Proteomes" id="UP000032673"/>
    </source>
</evidence>
<dbReference type="AlphaFoldDB" id="A0A6N3T6H5"/>
<gene>
    <name evidence="1" type="ORF">Abin_082_001</name>
    <name evidence="2" type="ORF">AIN02nite_29560</name>
</gene>
<dbReference type="EMBL" id="BJXQ01000050">
    <property type="protein sequence ID" value="GEN04931.1"/>
    <property type="molecule type" value="Genomic_DNA"/>
</dbReference>
<evidence type="ECO:0000313" key="4">
    <source>
        <dbReference type="Proteomes" id="UP000321104"/>
    </source>
</evidence>
<protein>
    <submittedName>
        <fullName evidence="2">Uncharacterized protein</fullName>
    </submittedName>
</protein>
<dbReference type="Gene3D" id="3.40.50.1820">
    <property type="entry name" value="alpha/beta hydrolase"/>
    <property type="match status" value="1"/>
</dbReference>
<reference evidence="2 4" key="2">
    <citation type="submission" date="2019-07" db="EMBL/GenBank/DDBJ databases">
        <title>Whole genome shotgun sequence of Acetobacter indonesiensis NBRC 16471.</title>
        <authorList>
            <person name="Hosoyama A."/>
            <person name="Uohara A."/>
            <person name="Ohji S."/>
            <person name="Ichikawa N."/>
        </authorList>
    </citation>
    <scope>NUCLEOTIDE SEQUENCE [LARGE SCALE GENOMIC DNA]</scope>
    <source>
        <strain evidence="2 4">NBRC 16471</strain>
    </source>
</reference>
<dbReference type="EMBL" id="BAMW01000079">
    <property type="protein sequence ID" value="GAN64536.1"/>
    <property type="molecule type" value="Genomic_DNA"/>
</dbReference>
<accession>A0A6N3T6H5</accession>
<reference evidence="1 3" key="1">
    <citation type="submission" date="2012-11" db="EMBL/GenBank/DDBJ databases">
        <title>Whole genome sequence of Acetobacter indonesiensis 5H-1.</title>
        <authorList>
            <person name="Azuma Y."/>
            <person name="Higashiura N."/>
            <person name="Hirakawa H."/>
            <person name="Matsushita K."/>
        </authorList>
    </citation>
    <scope>NUCLEOTIDE SEQUENCE [LARGE SCALE GENOMIC DNA]</scope>
    <source>
        <strain evidence="1 3">5H-1</strain>
    </source>
</reference>
<dbReference type="SUPFAM" id="SSF53474">
    <property type="entry name" value="alpha/beta-Hydrolases"/>
    <property type="match status" value="1"/>
</dbReference>
<dbReference type="Proteomes" id="UP000032673">
    <property type="component" value="Unassembled WGS sequence"/>
</dbReference>
<dbReference type="RefSeq" id="WP_048848176.1">
    <property type="nucleotide sequence ID" value="NZ_BAMW01000079.1"/>
</dbReference>
<organism evidence="2 4">
    <name type="scientific">Acetobacter indonesiensis</name>
    <dbReference type="NCBI Taxonomy" id="104101"/>
    <lineage>
        <taxon>Bacteria</taxon>
        <taxon>Pseudomonadati</taxon>
        <taxon>Pseudomonadota</taxon>
        <taxon>Alphaproteobacteria</taxon>
        <taxon>Acetobacterales</taxon>
        <taxon>Acetobacteraceae</taxon>
        <taxon>Acetobacter</taxon>
    </lineage>
</organism>
<evidence type="ECO:0000313" key="1">
    <source>
        <dbReference type="EMBL" id="GAN64536.1"/>
    </source>
</evidence>
<comment type="caution">
    <text evidence="2">The sequence shown here is derived from an EMBL/GenBank/DDBJ whole genome shotgun (WGS) entry which is preliminary data.</text>
</comment>